<evidence type="ECO:0000313" key="3">
    <source>
        <dbReference type="Proteomes" id="UP001054837"/>
    </source>
</evidence>
<dbReference type="Pfam" id="PF00629">
    <property type="entry name" value="MAM"/>
    <property type="match status" value="3"/>
</dbReference>
<dbReference type="EMBL" id="BPLQ01003384">
    <property type="protein sequence ID" value="GIY00041.1"/>
    <property type="molecule type" value="Genomic_DNA"/>
</dbReference>
<accession>A0AAV4PVT2</accession>
<name>A0AAV4PVT2_9ARAC</name>
<dbReference type="CDD" id="cd06263">
    <property type="entry name" value="MAM"/>
    <property type="match status" value="1"/>
</dbReference>
<dbReference type="InterPro" id="IPR000998">
    <property type="entry name" value="MAM_dom"/>
</dbReference>
<sequence>MCAFLTNAISNKENWKIGKGKVNSADTGPSVDHTLGTVPATVPPVTITEMPETSITCNFDNGHFCSWRKDSSKLNWQISVPAKTKDKMPKFDHTSGNYLGTITSPVTMSTWIRNFCFGFWYYINVEGDNRLKVTAEHTLYWFRGAEFVSFWSREGNTGYRWRHAYVHVKSNKINPRIQIYGKVKIGVIAIDDLAARGGSCPPPKVCTFDDDDYMCGYTDDSNNTVHWEVKSGEDNDTLFRMPDHTTQSFEGKYLYIGFKETPVGSLQSSRIYSPPRAPSPAGHCVTFFYHIHNVSQLALNTYLTKDGGLSDLQWSVTIDQGLLWHGARFPIVFETEFWRLMFEVEVGSQGYGQVAIDDVTITNGNCPSQGYCDFETEDCLWENVRDPFDPNIRKLLDAQHADVTKNLLKDDFDWDRHIGADYFGPSRDRTLGSPQGFYLLLDSRYSTPGQKAVYVSERLRTSSEVCFMMWYSIPNYKNGASLLVFMSGDFKSADQLQLIRDPTNEIWTQRPVTIVPSRTSDSPFIEFWLCVF</sequence>
<proteinExistence type="predicted"/>
<organism evidence="2 3">
    <name type="scientific">Caerostris darwini</name>
    <dbReference type="NCBI Taxonomy" id="1538125"/>
    <lineage>
        <taxon>Eukaryota</taxon>
        <taxon>Metazoa</taxon>
        <taxon>Ecdysozoa</taxon>
        <taxon>Arthropoda</taxon>
        <taxon>Chelicerata</taxon>
        <taxon>Arachnida</taxon>
        <taxon>Araneae</taxon>
        <taxon>Araneomorphae</taxon>
        <taxon>Entelegynae</taxon>
        <taxon>Araneoidea</taxon>
        <taxon>Araneidae</taxon>
        <taxon>Caerostris</taxon>
    </lineage>
</organism>
<comment type="caution">
    <text evidence="2">The sequence shown here is derived from an EMBL/GenBank/DDBJ whole genome shotgun (WGS) entry which is preliminary data.</text>
</comment>
<dbReference type="PROSITE" id="PS50060">
    <property type="entry name" value="MAM_2"/>
    <property type="match status" value="3"/>
</dbReference>
<feature type="domain" description="MAM" evidence="1">
    <location>
        <begin position="55"/>
        <end position="202"/>
    </location>
</feature>
<gene>
    <name evidence="2" type="ORF">CDAR_387031</name>
</gene>
<dbReference type="GO" id="GO:0016020">
    <property type="term" value="C:membrane"/>
    <property type="evidence" value="ECO:0007669"/>
    <property type="project" value="InterPro"/>
</dbReference>
<dbReference type="PANTHER" id="PTHR23282:SF101">
    <property type="entry name" value="MAM DOMAIN-CONTAINING PROTEIN"/>
    <property type="match status" value="1"/>
</dbReference>
<dbReference type="Gene3D" id="2.60.120.200">
    <property type="match status" value="3"/>
</dbReference>
<dbReference type="SUPFAM" id="SSF49899">
    <property type="entry name" value="Concanavalin A-like lectins/glucanases"/>
    <property type="match status" value="3"/>
</dbReference>
<dbReference type="InterPro" id="IPR051560">
    <property type="entry name" value="MAM_domain-containing"/>
</dbReference>
<evidence type="ECO:0000313" key="2">
    <source>
        <dbReference type="EMBL" id="GIY00041.1"/>
    </source>
</evidence>
<protein>
    <submittedName>
        <fullName evidence="2">MAM and LDL-receptor class A domain-containing protein 2</fullName>
    </submittedName>
</protein>
<feature type="domain" description="MAM" evidence="1">
    <location>
        <begin position="370"/>
        <end position="524"/>
    </location>
</feature>
<dbReference type="InterPro" id="IPR013320">
    <property type="entry name" value="ConA-like_dom_sf"/>
</dbReference>
<dbReference type="Proteomes" id="UP001054837">
    <property type="component" value="Unassembled WGS sequence"/>
</dbReference>
<dbReference type="SMART" id="SM00137">
    <property type="entry name" value="MAM"/>
    <property type="match status" value="1"/>
</dbReference>
<keyword evidence="3" id="KW-1185">Reference proteome</keyword>
<dbReference type="PANTHER" id="PTHR23282">
    <property type="entry name" value="APICAL ENDOSOMAL GLYCOPROTEIN PRECURSOR"/>
    <property type="match status" value="1"/>
</dbReference>
<dbReference type="AlphaFoldDB" id="A0AAV4PVT2"/>
<evidence type="ECO:0000259" key="1">
    <source>
        <dbReference type="PROSITE" id="PS50060"/>
    </source>
</evidence>
<reference evidence="2 3" key="1">
    <citation type="submission" date="2021-06" db="EMBL/GenBank/DDBJ databases">
        <title>Caerostris darwini draft genome.</title>
        <authorList>
            <person name="Kono N."/>
            <person name="Arakawa K."/>
        </authorList>
    </citation>
    <scope>NUCLEOTIDE SEQUENCE [LARGE SCALE GENOMIC DNA]</scope>
</reference>
<feature type="domain" description="MAM" evidence="1">
    <location>
        <begin position="204"/>
        <end position="368"/>
    </location>
</feature>